<keyword evidence="1" id="KW-0229">DNA integration</keyword>
<protein>
    <submittedName>
        <fullName evidence="7">Tyrosine recombinase XerC</fullName>
    </submittedName>
</protein>
<evidence type="ECO:0000256" key="3">
    <source>
        <dbReference type="ARBA" id="ARBA00023172"/>
    </source>
</evidence>
<dbReference type="InterPro" id="IPR004107">
    <property type="entry name" value="Integrase_SAM-like_N"/>
</dbReference>
<dbReference type="Gene3D" id="1.10.443.10">
    <property type="entry name" value="Intergrase catalytic core"/>
    <property type="match status" value="1"/>
</dbReference>
<feature type="domain" description="Core-binding (CB)" evidence="6">
    <location>
        <begin position="25"/>
        <end position="106"/>
    </location>
</feature>
<sequence length="293" mass="32555">MSDEAGFGRPLAEAFRRALTRGDLEAGLDLMAEFLPGAPGNATRKNYLSSLRAYLRWVQEERRSVLHAAEGDARAYLGTLLQKHPDTPATIHNHLTRVRTFYDLLEQHGLHAGPNPFLGLKLPSNRPEEHRDLYSEAEIQRLLAHADPAGRALVLLGAHAGLTGPETVRLRWEDVNASRGQLRVKGREVEVSEELRAALQSHGWEQGQTELFPAPGPVFSFQTDHQVRAAVYQLCRDANVPYRAWRALRNAAGLRLLQQSGDPQLVAARLGLTTLKAVEVWQKLERLGGAKPD</sequence>
<dbReference type="SUPFAM" id="SSF56349">
    <property type="entry name" value="DNA breaking-rejoining enzymes"/>
    <property type="match status" value="1"/>
</dbReference>
<feature type="domain" description="Tyr recombinase" evidence="5">
    <location>
        <begin position="129"/>
        <end position="293"/>
    </location>
</feature>
<dbReference type="InterPro" id="IPR011010">
    <property type="entry name" value="DNA_brk_join_enz"/>
</dbReference>
<dbReference type="InterPro" id="IPR050090">
    <property type="entry name" value="Tyrosine_recombinase_XerCD"/>
</dbReference>
<evidence type="ECO:0000259" key="6">
    <source>
        <dbReference type="PROSITE" id="PS51900"/>
    </source>
</evidence>
<evidence type="ECO:0000256" key="4">
    <source>
        <dbReference type="PROSITE-ProRule" id="PRU01248"/>
    </source>
</evidence>
<dbReference type="InterPro" id="IPR002104">
    <property type="entry name" value="Integrase_catalytic"/>
</dbReference>
<gene>
    <name evidence="7" type="primary">xerC_6</name>
    <name evidence="7" type="ORF">Dcar01_01647</name>
</gene>
<keyword evidence="3" id="KW-0233">DNA recombination</keyword>
<dbReference type="RefSeq" id="WP_345463655.1">
    <property type="nucleotide sequence ID" value="NZ_BAABRP010000004.1"/>
</dbReference>
<evidence type="ECO:0000313" key="8">
    <source>
        <dbReference type="Proteomes" id="UP001401887"/>
    </source>
</evidence>
<dbReference type="PROSITE" id="PS51900">
    <property type="entry name" value="CB"/>
    <property type="match status" value="1"/>
</dbReference>
<dbReference type="Pfam" id="PF02899">
    <property type="entry name" value="Phage_int_SAM_1"/>
    <property type="match status" value="1"/>
</dbReference>
<keyword evidence="2 4" id="KW-0238">DNA-binding</keyword>
<dbReference type="PANTHER" id="PTHR30349">
    <property type="entry name" value="PHAGE INTEGRASE-RELATED"/>
    <property type="match status" value="1"/>
</dbReference>
<dbReference type="PROSITE" id="PS51898">
    <property type="entry name" value="TYR_RECOMBINASE"/>
    <property type="match status" value="1"/>
</dbReference>
<dbReference type="PANTHER" id="PTHR30349:SF81">
    <property type="entry name" value="TYROSINE RECOMBINASE XERC"/>
    <property type="match status" value="1"/>
</dbReference>
<reference evidence="7 8" key="1">
    <citation type="submission" date="2024-02" db="EMBL/GenBank/DDBJ databases">
        <title>Deinococcus carri NBRC 110142.</title>
        <authorList>
            <person name="Ichikawa N."/>
            <person name="Katano-Makiyama Y."/>
            <person name="Hidaka K."/>
        </authorList>
    </citation>
    <scope>NUCLEOTIDE SEQUENCE [LARGE SCALE GENOMIC DNA]</scope>
    <source>
        <strain evidence="7 8">NBRC 110142</strain>
    </source>
</reference>
<evidence type="ECO:0000259" key="5">
    <source>
        <dbReference type="PROSITE" id="PS51898"/>
    </source>
</evidence>
<organism evidence="7 8">
    <name type="scientific">Deinococcus carri</name>
    <dbReference type="NCBI Taxonomy" id="1211323"/>
    <lineage>
        <taxon>Bacteria</taxon>
        <taxon>Thermotogati</taxon>
        <taxon>Deinococcota</taxon>
        <taxon>Deinococci</taxon>
        <taxon>Deinococcales</taxon>
        <taxon>Deinococcaceae</taxon>
        <taxon>Deinococcus</taxon>
    </lineage>
</organism>
<evidence type="ECO:0000256" key="1">
    <source>
        <dbReference type="ARBA" id="ARBA00022908"/>
    </source>
</evidence>
<dbReference type="InterPro" id="IPR044068">
    <property type="entry name" value="CB"/>
</dbReference>
<name>A0ABP9W6D2_9DEIO</name>
<dbReference type="InterPro" id="IPR013762">
    <property type="entry name" value="Integrase-like_cat_sf"/>
</dbReference>
<proteinExistence type="predicted"/>
<dbReference type="Gene3D" id="1.10.150.130">
    <property type="match status" value="1"/>
</dbReference>
<evidence type="ECO:0000313" key="7">
    <source>
        <dbReference type="EMBL" id="GAA5512923.1"/>
    </source>
</evidence>
<comment type="caution">
    <text evidence="7">The sequence shown here is derived from an EMBL/GenBank/DDBJ whole genome shotgun (WGS) entry which is preliminary data.</text>
</comment>
<accession>A0ABP9W6D2</accession>
<dbReference type="EMBL" id="BAABRP010000004">
    <property type="protein sequence ID" value="GAA5512923.1"/>
    <property type="molecule type" value="Genomic_DNA"/>
</dbReference>
<keyword evidence="8" id="KW-1185">Reference proteome</keyword>
<dbReference type="InterPro" id="IPR010998">
    <property type="entry name" value="Integrase_recombinase_N"/>
</dbReference>
<dbReference type="Proteomes" id="UP001401887">
    <property type="component" value="Unassembled WGS sequence"/>
</dbReference>
<evidence type="ECO:0000256" key="2">
    <source>
        <dbReference type="ARBA" id="ARBA00023125"/>
    </source>
</evidence>